<evidence type="ECO:0000256" key="2">
    <source>
        <dbReference type="ARBA" id="ARBA00009409"/>
    </source>
</evidence>
<dbReference type="SUPFAM" id="SSF46946">
    <property type="entry name" value="S13-like H2TH domain"/>
    <property type="match status" value="1"/>
</dbReference>
<dbReference type="InterPro" id="IPR015886">
    <property type="entry name" value="H2TH_FPG"/>
</dbReference>
<evidence type="ECO:0000259" key="11">
    <source>
        <dbReference type="PROSITE" id="PS51068"/>
    </source>
</evidence>
<keyword evidence="8" id="KW-0511">Multifunctional enzyme</keyword>
<evidence type="ECO:0000256" key="7">
    <source>
        <dbReference type="ARBA" id="ARBA00023239"/>
    </source>
</evidence>
<dbReference type="STRING" id="109895.A0A507E6C3"/>
<protein>
    <recommendedName>
        <fullName evidence="11">Formamidopyrimidine-DNA glycosylase catalytic domain-containing protein</fullName>
    </recommendedName>
</protein>
<dbReference type="SUPFAM" id="SSF81624">
    <property type="entry name" value="N-terminal domain of MutM-like DNA repair proteins"/>
    <property type="match status" value="1"/>
</dbReference>
<keyword evidence="4" id="KW-0378">Hydrolase</keyword>
<dbReference type="Pfam" id="PF06831">
    <property type="entry name" value="H2TH"/>
    <property type="match status" value="1"/>
</dbReference>
<comment type="caution">
    <text evidence="12">The sequence shown here is derived from an EMBL/GenBank/DDBJ whole genome shotgun (WGS) entry which is preliminary data.</text>
</comment>
<dbReference type="GO" id="GO:0008534">
    <property type="term" value="F:oxidized purine nucleobase lesion DNA N-glycosylase activity"/>
    <property type="evidence" value="ECO:0007669"/>
    <property type="project" value="UniProtKB-EC"/>
</dbReference>
<dbReference type="GO" id="GO:0003906">
    <property type="term" value="F:DNA-(apurinic or apyrimidinic site) endonuclease activity"/>
    <property type="evidence" value="ECO:0007669"/>
    <property type="project" value="InterPro"/>
</dbReference>
<feature type="domain" description="Formamidopyrimidine-DNA glycosylase catalytic" evidence="11">
    <location>
        <begin position="2"/>
        <end position="127"/>
    </location>
</feature>
<evidence type="ECO:0000256" key="6">
    <source>
        <dbReference type="ARBA" id="ARBA00023204"/>
    </source>
</evidence>
<evidence type="ECO:0000256" key="5">
    <source>
        <dbReference type="ARBA" id="ARBA00023125"/>
    </source>
</evidence>
<dbReference type="Gene3D" id="1.10.8.50">
    <property type="match status" value="1"/>
</dbReference>
<evidence type="ECO:0000313" key="12">
    <source>
        <dbReference type="EMBL" id="TPX59376.1"/>
    </source>
</evidence>
<dbReference type="EMBL" id="QEAQ01000026">
    <property type="protein sequence ID" value="TPX59376.1"/>
    <property type="molecule type" value="Genomic_DNA"/>
</dbReference>
<proteinExistence type="inferred from homology"/>
<dbReference type="PANTHER" id="PTHR22993">
    <property type="entry name" value="FORMAMIDOPYRIMIDINE-DNA GLYCOSYLASE"/>
    <property type="match status" value="1"/>
</dbReference>
<feature type="compositionally biased region" description="Low complexity" evidence="10">
    <location>
        <begin position="380"/>
        <end position="389"/>
    </location>
</feature>
<keyword evidence="9" id="KW-0326">Glycosidase</keyword>
<dbReference type="PANTHER" id="PTHR22993:SF9">
    <property type="entry name" value="FORMAMIDOPYRIMIDINE-DNA GLYCOSYLASE"/>
    <property type="match status" value="1"/>
</dbReference>
<accession>A0A507E6C3</accession>
<evidence type="ECO:0000256" key="10">
    <source>
        <dbReference type="SAM" id="MobiDB-lite"/>
    </source>
</evidence>
<evidence type="ECO:0000256" key="4">
    <source>
        <dbReference type="ARBA" id="ARBA00022801"/>
    </source>
</evidence>
<evidence type="ECO:0000313" key="13">
    <source>
        <dbReference type="Proteomes" id="UP000318582"/>
    </source>
</evidence>
<dbReference type="InterPro" id="IPR010979">
    <property type="entry name" value="Ribosomal_uS13-like_H2TH"/>
</dbReference>
<reference evidence="12 13" key="1">
    <citation type="journal article" date="2019" name="Sci. Rep.">
        <title>Comparative genomics of chytrid fungi reveal insights into the obligate biotrophic and pathogenic lifestyle of Synchytrium endobioticum.</title>
        <authorList>
            <person name="van de Vossenberg B.T.L.H."/>
            <person name="Warris S."/>
            <person name="Nguyen H.D.T."/>
            <person name="van Gent-Pelzer M.P.E."/>
            <person name="Joly D.L."/>
            <person name="van de Geest H.C."/>
            <person name="Bonants P.J.M."/>
            <person name="Smith D.S."/>
            <person name="Levesque C.A."/>
            <person name="van der Lee T.A.J."/>
        </authorList>
    </citation>
    <scope>NUCLEOTIDE SEQUENCE [LARGE SCALE GENOMIC DNA]</scope>
    <source>
        <strain evidence="12 13">CBS 809.83</strain>
    </source>
</reference>
<sequence length="389" mass="43514">MPELPAVERARKLIHENFLGKTITQVVTIEDAIVYHECQNTHFEELVGKKLVDTGRRGKIFYLLMDEGPNPVLHLGMTGSVRIKGEPGLEYMDFSTEDDNWPPKYWKFVIRFDDDRELAFTDARRLGRIRLVDGDVLIQPPISELGFDPILSMPTLELFSDLIARRNCPIKALLLDQSFSAGVGNWIADEILYQARVHPAQRTNTLTPAEIKALYEQTQFIIKTAVKFNADGNQFPVDWLYHFRWGRGRKKDRGVEMPDGSSVVFETVGGRTSAIVPSVQKLHGANTSEKSAIKKEIVEDTGEASLRSALKKRTKSAVTDGDVNDAAVKRPKTGSRIKDAKPVIVDDPTLDIRPKRGKRVIAEGNVNNDDSGVARRRSARVAAANGKQR</sequence>
<dbReference type="GO" id="GO:0016829">
    <property type="term" value="F:lyase activity"/>
    <property type="evidence" value="ECO:0007669"/>
    <property type="project" value="UniProtKB-KW"/>
</dbReference>
<dbReference type="Pfam" id="PF01149">
    <property type="entry name" value="Fapy_DNA_glyco"/>
    <property type="match status" value="1"/>
</dbReference>
<dbReference type="PROSITE" id="PS51068">
    <property type="entry name" value="FPG_CAT"/>
    <property type="match status" value="1"/>
</dbReference>
<dbReference type="CDD" id="cd08972">
    <property type="entry name" value="PF_Nei_N"/>
    <property type="match status" value="1"/>
</dbReference>
<evidence type="ECO:0000256" key="8">
    <source>
        <dbReference type="ARBA" id="ARBA00023268"/>
    </source>
</evidence>
<dbReference type="InterPro" id="IPR012319">
    <property type="entry name" value="FPG_cat"/>
</dbReference>
<keyword evidence="6" id="KW-0234">DNA repair</keyword>
<dbReference type="AlphaFoldDB" id="A0A507E6C3"/>
<dbReference type="GO" id="GO:0003684">
    <property type="term" value="F:damaged DNA binding"/>
    <property type="evidence" value="ECO:0007669"/>
    <property type="project" value="InterPro"/>
</dbReference>
<dbReference type="GO" id="GO:0006284">
    <property type="term" value="P:base-excision repair"/>
    <property type="evidence" value="ECO:0007669"/>
    <property type="project" value="InterPro"/>
</dbReference>
<keyword evidence="3" id="KW-0227">DNA damage</keyword>
<evidence type="ECO:0000256" key="9">
    <source>
        <dbReference type="ARBA" id="ARBA00023295"/>
    </source>
</evidence>
<name>A0A507E6C3_9FUNG</name>
<dbReference type="Proteomes" id="UP000318582">
    <property type="component" value="Unassembled WGS sequence"/>
</dbReference>
<dbReference type="SMART" id="SM00898">
    <property type="entry name" value="Fapy_DNA_glyco"/>
    <property type="match status" value="1"/>
</dbReference>
<dbReference type="InterPro" id="IPR035937">
    <property type="entry name" value="FPG_N"/>
</dbReference>
<dbReference type="GO" id="GO:0008270">
    <property type="term" value="F:zinc ion binding"/>
    <property type="evidence" value="ECO:0007669"/>
    <property type="project" value="InterPro"/>
</dbReference>
<organism evidence="12 13">
    <name type="scientific">Powellomyces hirtus</name>
    <dbReference type="NCBI Taxonomy" id="109895"/>
    <lineage>
        <taxon>Eukaryota</taxon>
        <taxon>Fungi</taxon>
        <taxon>Fungi incertae sedis</taxon>
        <taxon>Chytridiomycota</taxon>
        <taxon>Chytridiomycota incertae sedis</taxon>
        <taxon>Chytridiomycetes</taxon>
        <taxon>Spizellomycetales</taxon>
        <taxon>Powellomycetaceae</taxon>
        <taxon>Powellomyces</taxon>
    </lineage>
</organism>
<keyword evidence="7" id="KW-0456">Lyase</keyword>
<comment type="similarity">
    <text evidence="2">Belongs to the FPG family.</text>
</comment>
<evidence type="ECO:0000256" key="1">
    <source>
        <dbReference type="ARBA" id="ARBA00001668"/>
    </source>
</evidence>
<keyword evidence="13" id="KW-1185">Reference proteome</keyword>
<keyword evidence="5" id="KW-0238">DNA-binding</keyword>
<dbReference type="SMART" id="SM01232">
    <property type="entry name" value="H2TH"/>
    <property type="match status" value="1"/>
</dbReference>
<dbReference type="Gene3D" id="3.20.190.10">
    <property type="entry name" value="MutM-like, N-terminal"/>
    <property type="match status" value="1"/>
</dbReference>
<evidence type="ECO:0000256" key="3">
    <source>
        <dbReference type="ARBA" id="ARBA00022763"/>
    </source>
</evidence>
<feature type="region of interest" description="Disordered" evidence="10">
    <location>
        <begin position="361"/>
        <end position="389"/>
    </location>
</feature>
<dbReference type="GO" id="GO:0005634">
    <property type="term" value="C:nucleus"/>
    <property type="evidence" value="ECO:0007669"/>
    <property type="project" value="TreeGrafter"/>
</dbReference>
<dbReference type="FunFam" id="1.10.8.50:FF:000009">
    <property type="entry name" value="Formamidopyrimidine-DNA glycosylase"/>
    <property type="match status" value="1"/>
</dbReference>
<gene>
    <name evidence="12" type="ORF">PhCBS80983_g02490</name>
</gene>
<comment type="catalytic activity">
    <reaction evidence="1">
        <text>Hydrolysis of DNA containing ring-opened 7-methylguanine residues, releasing 2,6-diamino-4-hydroxy-5-(N-methyl)formamidopyrimidine.</text>
        <dbReference type="EC" id="3.2.2.23"/>
    </reaction>
</comment>